<name>I3YQA3_ALIFI</name>
<dbReference type="EMBL" id="CP003274">
    <property type="protein sequence ID" value="AFL79171.1"/>
    <property type="molecule type" value="Genomic_DNA"/>
</dbReference>
<feature type="region of interest" description="Disordered" evidence="1">
    <location>
        <begin position="95"/>
        <end position="122"/>
    </location>
</feature>
<feature type="region of interest" description="Disordered" evidence="1">
    <location>
        <begin position="134"/>
        <end position="235"/>
    </location>
</feature>
<dbReference type="PATRIC" id="fig|679935.3.peg.2843"/>
<proteinExistence type="predicted"/>
<organism evidence="2 3">
    <name type="scientific">Alistipes finegoldii (strain DSM 17242 / JCM 16770 / CCUG 46020 / CIP 107999 / KCTC 15236 / AHN 2437)</name>
    <dbReference type="NCBI Taxonomy" id="679935"/>
    <lineage>
        <taxon>Bacteria</taxon>
        <taxon>Pseudomonadati</taxon>
        <taxon>Bacteroidota</taxon>
        <taxon>Bacteroidia</taxon>
        <taxon>Bacteroidales</taxon>
        <taxon>Rikenellaceae</taxon>
        <taxon>Alistipes</taxon>
    </lineage>
</organism>
<evidence type="ECO:0000256" key="1">
    <source>
        <dbReference type="SAM" id="MobiDB-lite"/>
    </source>
</evidence>
<reference evidence="3" key="1">
    <citation type="journal article" date="2013" name="Stand. Genomic Sci.">
        <title>Complete genome sequence of the bile-resistant pigment-producing anaerobe Alistipes finegoldii type strain (AHN2437(T)).</title>
        <authorList>
            <person name="Mavromatis K."/>
            <person name="Stackebrandt E."/>
            <person name="Munk C."/>
            <person name="Lapidus A."/>
            <person name="Nolan M."/>
            <person name="Lucas S."/>
            <person name="Hammon N."/>
            <person name="Deshpande S."/>
            <person name="Cheng J.F."/>
            <person name="Tapia R."/>
            <person name="Goodwin L.A."/>
            <person name="Pitluck S."/>
            <person name="Liolios K."/>
            <person name="Pagani I."/>
            <person name="Ivanova N."/>
            <person name="Mikhailova N."/>
            <person name="Huntemann M."/>
            <person name="Pati A."/>
            <person name="Chen A."/>
            <person name="Palaniappan K."/>
            <person name="Land M."/>
            <person name="Hauser L."/>
            <person name="Rohde M."/>
            <person name="Gronow S."/>
            <person name="Goker M."/>
            <person name="Detter J.C."/>
            <person name="Bristow J."/>
            <person name="Eisen J.A."/>
            <person name="Markowitz V."/>
            <person name="Hugenholtz P."/>
            <person name="Kyrpides N.C."/>
            <person name="Klenk H.P."/>
            <person name="Woyke T."/>
        </authorList>
    </citation>
    <scope>NUCLEOTIDE SEQUENCE</scope>
    <source>
        <strain evidence="3">DSM 17242 / JCM 16770 / AHN 2437 / CCUG 46020 / CIP 107999</strain>
    </source>
</reference>
<dbReference type="KEGG" id="afd:Alfi_2923"/>
<evidence type="ECO:0000313" key="3">
    <source>
        <dbReference type="Proteomes" id="UP000006052"/>
    </source>
</evidence>
<gene>
    <name evidence="2" type="ordered locus">Alfi_2923</name>
</gene>
<feature type="compositionally biased region" description="Basic and acidic residues" evidence="1">
    <location>
        <begin position="150"/>
        <end position="176"/>
    </location>
</feature>
<dbReference type="Proteomes" id="UP000006052">
    <property type="component" value="Chromosome"/>
</dbReference>
<dbReference type="AlphaFoldDB" id="I3YQA3"/>
<protein>
    <submittedName>
        <fullName evidence="2">Uncharacterized protein</fullName>
    </submittedName>
</protein>
<sequence length="268" mass="30292">MRFSQRRDAAGWPSLPAPLLRQGFLSRCADTPRSPSQRLRKRSIQPVPRQARPGFRLPHQTPVRPEAALSRRQLVFTVLRPVTAVERAHFRLRSDFGGSAGTTATRTLSGRHGNLTGGFRIQRRPPFLSGLLQYFKPRKRDGRNAASPYPEKHREKPLRDKKDCRTKKRTAEEKESLLAGRGGNSNGTKKATGEKKRTAEKRESRQVGRQSRHGPRKECKKSGRKPVSQLSKRTKTALSGTCRSGKVLLSLCRFTETVPIWPKHSIYS</sequence>
<evidence type="ECO:0000313" key="2">
    <source>
        <dbReference type="EMBL" id="AFL79171.1"/>
    </source>
</evidence>
<feature type="compositionally biased region" description="Basic and acidic residues" evidence="1">
    <location>
        <begin position="191"/>
        <end position="206"/>
    </location>
</feature>
<dbReference type="STRING" id="679935.Alfi_2923"/>
<accession>I3YQA3</accession>
<feature type="region of interest" description="Disordered" evidence="1">
    <location>
        <begin position="29"/>
        <end position="60"/>
    </location>
</feature>
<dbReference type="HOGENOM" id="CLU_1036814_0_0_10"/>